<comment type="caution">
    <text evidence="3">The sequence shown here is derived from an EMBL/GenBank/DDBJ whole genome shotgun (WGS) entry which is preliminary data.</text>
</comment>
<dbReference type="Gene3D" id="3.30.420.10">
    <property type="entry name" value="Ribonuclease H-like superfamily/Ribonuclease H"/>
    <property type="match status" value="1"/>
</dbReference>
<dbReference type="EMBL" id="BKCJ010282671">
    <property type="protein sequence ID" value="GEZ46923.1"/>
    <property type="molecule type" value="Genomic_DNA"/>
</dbReference>
<feature type="region of interest" description="Disordered" evidence="1">
    <location>
        <begin position="191"/>
        <end position="214"/>
    </location>
</feature>
<evidence type="ECO:0000313" key="3">
    <source>
        <dbReference type="EMBL" id="GEZ46923.1"/>
    </source>
</evidence>
<protein>
    <submittedName>
        <fullName evidence="3">Zinc finger, CCHC-type</fullName>
    </submittedName>
</protein>
<evidence type="ECO:0000256" key="1">
    <source>
        <dbReference type="SAM" id="MobiDB-lite"/>
    </source>
</evidence>
<reference evidence="3" key="1">
    <citation type="journal article" date="2019" name="Sci. Rep.">
        <title>Draft genome of Tanacetum cinerariifolium, the natural source of mosquito coil.</title>
        <authorList>
            <person name="Yamashiro T."/>
            <person name="Shiraishi A."/>
            <person name="Satake H."/>
            <person name="Nakayama K."/>
        </authorList>
    </citation>
    <scope>NUCLEOTIDE SEQUENCE</scope>
</reference>
<gene>
    <name evidence="3" type="ORF">Tci_518896</name>
</gene>
<name>A0A699IEW7_TANCI</name>
<accession>A0A699IEW7</accession>
<dbReference type="InterPro" id="IPR036397">
    <property type="entry name" value="RNaseH_sf"/>
</dbReference>
<dbReference type="GO" id="GO:0003676">
    <property type="term" value="F:nucleic acid binding"/>
    <property type="evidence" value="ECO:0007669"/>
    <property type="project" value="InterPro"/>
</dbReference>
<dbReference type="PANTHER" id="PTHR42648">
    <property type="entry name" value="TRANSPOSASE, PUTATIVE-RELATED"/>
    <property type="match status" value="1"/>
</dbReference>
<dbReference type="SUPFAM" id="SSF53098">
    <property type="entry name" value="Ribonuclease H-like"/>
    <property type="match status" value="1"/>
</dbReference>
<organism evidence="3">
    <name type="scientific">Tanacetum cinerariifolium</name>
    <name type="common">Dalmatian daisy</name>
    <name type="synonym">Chrysanthemum cinerariifolium</name>
    <dbReference type="NCBI Taxonomy" id="118510"/>
    <lineage>
        <taxon>Eukaryota</taxon>
        <taxon>Viridiplantae</taxon>
        <taxon>Streptophyta</taxon>
        <taxon>Embryophyta</taxon>
        <taxon>Tracheophyta</taxon>
        <taxon>Spermatophyta</taxon>
        <taxon>Magnoliopsida</taxon>
        <taxon>eudicotyledons</taxon>
        <taxon>Gunneridae</taxon>
        <taxon>Pentapetalae</taxon>
        <taxon>asterids</taxon>
        <taxon>campanulids</taxon>
        <taxon>Asterales</taxon>
        <taxon>Asteraceae</taxon>
        <taxon>Asteroideae</taxon>
        <taxon>Anthemideae</taxon>
        <taxon>Anthemidinae</taxon>
        <taxon>Tanacetum</taxon>
    </lineage>
</organism>
<dbReference type="PANTHER" id="PTHR42648:SF30">
    <property type="entry name" value="RIBONUCLEASE H-LIKE DOMAIN, GAG-PRE-INTEGRASE DOMAIN PROTEIN-RELATED"/>
    <property type="match status" value="1"/>
</dbReference>
<feature type="compositionally biased region" description="Basic residues" evidence="1">
    <location>
        <begin position="200"/>
        <end position="214"/>
    </location>
</feature>
<dbReference type="InterPro" id="IPR001584">
    <property type="entry name" value="Integrase_cat-core"/>
</dbReference>
<dbReference type="GO" id="GO:0015074">
    <property type="term" value="P:DNA integration"/>
    <property type="evidence" value="ECO:0007669"/>
    <property type="project" value="InterPro"/>
</dbReference>
<dbReference type="PROSITE" id="PS50994">
    <property type="entry name" value="INTEGRASE"/>
    <property type="match status" value="1"/>
</dbReference>
<proteinExistence type="predicted"/>
<evidence type="ECO:0000259" key="2">
    <source>
        <dbReference type="PROSITE" id="PS50994"/>
    </source>
</evidence>
<dbReference type="AlphaFoldDB" id="A0A699IEW7"/>
<sequence length="337" mass="39369">MIVRKNGGGEIAVRKERSRLEVTSSSTKYIVIKPSLLNPKTNNLKAIRVNMTSKNLMQMLTDIVKLDRFDGGSFKRYQKKIQFLLATLKVAYVLTKPYPKESENDTLAASRERPKFENDEFICRGHVLNAMPHQIFDVYQNYSMVRELYNALEERYYTKDATNLGKHLLIEGQYHLENKANDHTSKVHVMVERGESSKTGGKKRKHDDKDKKKSKKNKMDVIYYNCKKVGEYYDPRYFESRGIVHQVTSLYTPQQNGIAKRKNRTLMDMVNSMISYSGLSSGYWGEAFLKACYILNKVPSKRNIKTPYELWRQRTPKLEYLQIWGCRAIVRLPFTRM</sequence>
<feature type="domain" description="Integrase catalytic" evidence="2">
    <location>
        <begin position="149"/>
        <end position="315"/>
    </location>
</feature>
<dbReference type="InterPro" id="IPR039537">
    <property type="entry name" value="Retrotran_Ty1/copia-like"/>
</dbReference>
<dbReference type="InterPro" id="IPR012337">
    <property type="entry name" value="RNaseH-like_sf"/>
</dbReference>